<comment type="caution">
    <text evidence="5">The sequence shown here is derived from an EMBL/GenBank/DDBJ whole genome shotgun (WGS) entry which is preliminary data.</text>
</comment>
<organism evidence="5 6">
    <name type="scientific">Tepidicaulis marinus</name>
    <dbReference type="NCBI Taxonomy" id="1333998"/>
    <lineage>
        <taxon>Bacteria</taxon>
        <taxon>Pseudomonadati</taxon>
        <taxon>Pseudomonadota</taxon>
        <taxon>Alphaproteobacteria</taxon>
        <taxon>Hyphomicrobiales</taxon>
        <taxon>Parvibaculaceae</taxon>
        <taxon>Tepidicaulis</taxon>
    </lineage>
</organism>
<gene>
    <name evidence="5" type="ORF">M2A_0549</name>
</gene>
<dbReference type="AlphaFoldDB" id="A0A081B7N2"/>
<sequence>MTTAGSDARQELEDNPPAGFEPSRTRGPFSSHNGPFYHKTSDDGFWHGLRLRRRHCNSRGIVHGGMLMTFADGVLATAVFRAVKRPSVTVKINAEFLASAKEGGWLQGTAHVTQVDGDVVFVRGHIESEGRQVVAATGVFKLLGG</sequence>
<dbReference type="eggNOG" id="COG2050">
    <property type="taxonomic scope" value="Bacteria"/>
</dbReference>
<feature type="region of interest" description="Disordered" evidence="3">
    <location>
        <begin position="1"/>
        <end position="32"/>
    </location>
</feature>
<dbReference type="InterPro" id="IPR029069">
    <property type="entry name" value="HotDog_dom_sf"/>
</dbReference>
<evidence type="ECO:0000256" key="1">
    <source>
        <dbReference type="ARBA" id="ARBA00008324"/>
    </source>
</evidence>
<dbReference type="Proteomes" id="UP000028702">
    <property type="component" value="Unassembled WGS sequence"/>
</dbReference>
<dbReference type="Pfam" id="PF03061">
    <property type="entry name" value="4HBT"/>
    <property type="match status" value="1"/>
</dbReference>
<feature type="domain" description="Thioesterase" evidence="4">
    <location>
        <begin position="60"/>
        <end position="134"/>
    </location>
</feature>
<dbReference type="GO" id="GO:0047617">
    <property type="term" value="F:fatty acyl-CoA hydrolase activity"/>
    <property type="evidence" value="ECO:0007669"/>
    <property type="project" value="InterPro"/>
</dbReference>
<protein>
    <submittedName>
        <fullName evidence="5">Thioesterase superfamily protein</fullName>
    </submittedName>
</protein>
<name>A0A081B7N2_9HYPH</name>
<dbReference type="InterPro" id="IPR039298">
    <property type="entry name" value="ACOT13"/>
</dbReference>
<evidence type="ECO:0000256" key="3">
    <source>
        <dbReference type="SAM" id="MobiDB-lite"/>
    </source>
</evidence>
<proteinExistence type="inferred from homology"/>
<evidence type="ECO:0000313" key="6">
    <source>
        <dbReference type="Proteomes" id="UP000028702"/>
    </source>
</evidence>
<dbReference type="PANTHER" id="PTHR21660:SF1">
    <property type="entry name" value="ACYL-COENZYME A THIOESTERASE 13"/>
    <property type="match status" value="1"/>
</dbReference>
<evidence type="ECO:0000256" key="2">
    <source>
        <dbReference type="ARBA" id="ARBA00022801"/>
    </source>
</evidence>
<dbReference type="RefSeq" id="WP_045442666.1">
    <property type="nucleotide sequence ID" value="NZ_BBIO01000002.1"/>
</dbReference>
<accession>A0A081B7N2</accession>
<keyword evidence="6" id="KW-1185">Reference proteome</keyword>
<dbReference type="CDD" id="cd03443">
    <property type="entry name" value="PaaI_thioesterase"/>
    <property type="match status" value="1"/>
</dbReference>
<dbReference type="EMBL" id="BBIO01000002">
    <property type="protein sequence ID" value="GAK44050.1"/>
    <property type="molecule type" value="Genomic_DNA"/>
</dbReference>
<dbReference type="STRING" id="1333998.M2A_0549"/>
<comment type="similarity">
    <text evidence="1">Belongs to the thioesterase PaaI family.</text>
</comment>
<keyword evidence="2" id="KW-0378">Hydrolase</keyword>
<dbReference type="NCBIfam" id="TIGR00369">
    <property type="entry name" value="unchar_dom_1"/>
    <property type="match status" value="1"/>
</dbReference>
<dbReference type="Gene3D" id="3.10.129.10">
    <property type="entry name" value="Hotdog Thioesterase"/>
    <property type="match status" value="1"/>
</dbReference>
<dbReference type="SUPFAM" id="SSF54637">
    <property type="entry name" value="Thioesterase/thiol ester dehydrase-isomerase"/>
    <property type="match status" value="1"/>
</dbReference>
<dbReference type="PANTHER" id="PTHR21660">
    <property type="entry name" value="THIOESTERASE SUPERFAMILY MEMBER-RELATED"/>
    <property type="match status" value="1"/>
</dbReference>
<reference evidence="5 6" key="1">
    <citation type="submission" date="2014-07" db="EMBL/GenBank/DDBJ databases">
        <title>Tepidicaulis marinum gen. nov., sp. nov., a novel marine bacterium denitrifying nitrate to nitrous oxide strictly under microaerobic conditions.</title>
        <authorList>
            <person name="Takeuchi M."/>
            <person name="Yamagishi T."/>
            <person name="Kamagata Y."/>
            <person name="Oshima K."/>
            <person name="Hattori M."/>
            <person name="Katayama T."/>
            <person name="Hanada S."/>
            <person name="Tamaki H."/>
            <person name="Marumo K."/>
            <person name="Maeda H."/>
            <person name="Nedachi M."/>
            <person name="Iwasaki W."/>
            <person name="Suwa Y."/>
            <person name="Sakata S."/>
        </authorList>
    </citation>
    <scope>NUCLEOTIDE SEQUENCE [LARGE SCALE GENOMIC DNA]</scope>
    <source>
        <strain evidence="5 6">MA2</strain>
    </source>
</reference>
<evidence type="ECO:0000259" key="4">
    <source>
        <dbReference type="Pfam" id="PF03061"/>
    </source>
</evidence>
<evidence type="ECO:0000313" key="5">
    <source>
        <dbReference type="EMBL" id="GAK44050.1"/>
    </source>
</evidence>
<dbReference type="InterPro" id="IPR006683">
    <property type="entry name" value="Thioestr_dom"/>
</dbReference>
<dbReference type="InterPro" id="IPR003736">
    <property type="entry name" value="PAAI_dom"/>
</dbReference>